<dbReference type="KEGG" id="ock:EXM22_14025"/>
<feature type="domain" description="FHA" evidence="1">
    <location>
        <begin position="47"/>
        <end position="97"/>
    </location>
</feature>
<evidence type="ECO:0000259" key="1">
    <source>
        <dbReference type="PROSITE" id="PS50006"/>
    </source>
</evidence>
<dbReference type="SUPFAM" id="SSF49879">
    <property type="entry name" value="SMAD/FHA domain"/>
    <property type="match status" value="1"/>
</dbReference>
<proteinExistence type="predicted"/>
<evidence type="ECO:0000313" key="2">
    <source>
        <dbReference type="EMBL" id="QEN09051.1"/>
    </source>
</evidence>
<dbReference type="InterPro" id="IPR050923">
    <property type="entry name" value="Cell_Proc_Reg/RNA_Proc"/>
</dbReference>
<accession>A0A5C1QMZ7</accession>
<name>A0A5C1QMZ7_9SPIO</name>
<dbReference type="InterPro" id="IPR000253">
    <property type="entry name" value="FHA_dom"/>
</dbReference>
<dbReference type="AlphaFoldDB" id="A0A5C1QMZ7"/>
<dbReference type="OrthoDB" id="9816434at2"/>
<protein>
    <submittedName>
        <fullName evidence="2">FHA domain-containing protein</fullName>
    </submittedName>
</protein>
<reference evidence="2 3" key="1">
    <citation type="submission" date="2019-02" db="EMBL/GenBank/DDBJ databases">
        <title>Complete Genome Sequence and Methylome Analysis of free living Spirochaetas.</title>
        <authorList>
            <person name="Fomenkov A."/>
            <person name="Dubinina G."/>
            <person name="Leshcheva N."/>
            <person name="Mikheeva N."/>
            <person name="Grabovich M."/>
            <person name="Vincze T."/>
            <person name="Roberts R.J."/>
        </authorList>
    </citation>
    <scope>NUCLEOTIDE SEQUENCE [LARGE SCALE GENOMIC DNA]</scope>
    <source>
        <strain evidence="2 3">K2</strain>
    </source>
</reference>
<dbReference type="Pfam" id="PF00498">
    <property type="entry name" value="FHA"/>
    <property type="match status" value="1"/>
</dbReference>
<dbReference type="Proteomes" id="UP000324209">
    <property type="component" value="Chromosome"/>
</dbReference>
<dbReference type="CDD" id="cd00060">
    <property type="entry name" value="FHA"/>
    <property type="match status" value="1"/>
</dbReference>
<gene>
    <name evidence="2" type="ORF">EXM22_14025</name>
</gene>
<dbReference type="InterPro" id="IPR008984">
    <property type="entry name" value="SMAD_FHA_dom_sf"/>
</dbReference>
<dbReference type="Gene3D" id="2.60.200.20">
    <property type="match status" value="1"/>
</dbReference>
<sequence length="128" mass="14782">MEDFLKDKTVIQSKGKKKETFLKEKAVLLILSSQELGKTFIIDRNEITIGRDESCTIQLLDTEVSKFHCRITVPEEKTFILEDLDSTNGTFLNKKLLKKATQMFYSDRLVLGKTVLRFFLEESLNESV</sequence>
<dbReference type="PROSITE" id="PS50006">
    <property type="entry name" value="FHA_DOMAIN"/>
    <property type="match status" value="1"/>
</dbReference>
<dbReference type="EMBL" id="CP036150">
    <property type="protein sequence ID" value="QEN09051.1"/>
    <property type="molecule type" value="Genomic_DNA"/>
</dbReference>
<dbReference type="SMART" id="SM00240">
    <property type="entry name" value="FHA"/>
    <property type="match status" value="1"/>
</dbReference>
<keyword evidence="3" id="KW-1185">Reference proteome</keyword>
<evidence type="ECO:0000313" key="3">
    <source>
        <dbReference type="Proteomes" id="UP000324209"/>
    </source>
</evidence>
<dbReference type="PANTHER" id="PTHR23308">
    <property type="entry name" value="NUCLEAR INHIBITOR OF PROTEIN PHOSPHATASE-1"/>
    <property type="match status" value="1"/>
</dbReference>
<organism evidence="2 3">
    <name type="scientific">Oceanispirochaeta crateris</name>
    <dbReference type="NCBI Taxonomy" id="2518645"/>
    <lineage>
        <taxon>Bacteria</taxon>
        <taxon>Pseudomonadati</taxon>
        <taxon>Spirochaetota</taxon>
        <taxon>Spirochaetia</taxon>
        <taxon>Spirochaetales</taxon>
        <taxon>Spirochaetaceae</taxon>
        <taxon>Oceanispirochaeta</taxon>
    </lineage>
</organism>